<keyword evidence="5" id="KW-1185">Reference proteome</keyword>
<dbReference type="Proteomes" id="UP000001542">
    <property type="component" value="Unassembled WGS sequence"/>
</dbReference>
<organism evidence="4 5">
    <name type="scientific">Trichomonas vaginalis (strain ATCC PRA-98 / G3)</name>
    <dbReference type="NCBI Taxonomy" id="412133"/>
    <lineage>
        <taxon>Eukaryota</taxon>
        <taxon>Metamonada</taxon>
        <taxon>Parabasalia</taxon>
        <taxon>Trichomonadida</taxon>
        <taxon>Trichomonadidae</taxon>
        <taxon>Trichomonas</taxon>
    </lineage>
</organism>
<dbReference type="FunCoup" id="A2F8Q0">
    <property type="interactions" value="257"/>
</dbReference>
<dbReference type="EMBL" id="DS113664">
    <property type="protein sequence ID" value="EAX98728.1"/>
    <property type="molecule type" value="Genomic_DNA"/>
</dbReference>
<dbReference type="NCBIfam" id="TIGR00010">
    <property type="entry name" value="YchF/TatD family DNA exonuclease"/>
    <property type="match status" value="1"/>
</dbReference>
<keyword evidence="1 3" id="KW-0479">Metal-binding</keyword>
<dbReference type="PIRSF" id="PIRSF005902">
    <property type="entry name" value="DNase_TatD"/>
    <property type="match status" value="1"/>
</dbReference>
<dbReference type="InterPro" id="IPR032466">
    <property type="entry name" value="Metal_Hydrolase"/>
</dbReference>
<dbReference type="SMR" id="A2F8Q0"/>
<dbReference type="PROSITE" id="PS01137">
    <property type="entry name" value="TATD_1"/>
    <property type="match status" value="1"/>
</dbReference>
<dbReference type="PROSITE" id="PS01090">
    <property type="entry name" value="TATD_2"/>
    <property type="match status" value="1"/>
</dbReference>
<dbReference type="GO" id="GO:0004536">
    <property type="term" value="F:DNA nuclease activity"/>
    <property type="evidence" value="ECO:0007669"/>
    <property type="project" value="InterPro"/>
</dbReference>
<dbReference type="Gene3D" id="3.20.20.140">
    <property type="entry name" value="Metal-dependent hydrolases"/>
    <property type="match status" value="1"/>
</dbReference>
<feature type="binding site" evidence="3">
    <location>
        <position position="9"/>
    </location>
    <ligand>
        <name>a divalent metal cation</name>
        <dbReference type="ChEBI" id="CHEBI:60240"/>
        <label>1</label>
    </ligand>
</feature>
<evidence type="ECO:0000256" key="1">
    <source>
        <dbReference type="ARBA" id="ARBA00022723"/>
    </source>
</evidence>
<dbReference type="InterPro" id="IPR015991">
    <property type="entry name" value="TatD/YcfH-like"/>
</dbReference>
<feature type="binding site" evidence="3">
    <location>
        <position position="7"/>
    </location>
    <ligand>
        <name>a divalent metal cation</name>
        <dbReference type="ChEBI" id="CHEBI:60240"/>
        <label>1</label>
    </ligand>
</feature>
<dbReference type="KEGG" id="tva:4756529"/>
<proteinExistence type="predicted"/>
<feature type="binding site" evidence="3">
    <location>
        <position position="158"/>
    </location>
    <ligand>
        <name>a divalent metal cation</name>
        <dbReference type="ChEBI" id="CHEBI:60240"/>
        <label>2</label>
    </ligand>
</feature>
<dbReference type="AlphaFoldDB" id="A2F8Q0"/>
<dbReference type="SUPFAM" id="SSF51556">
    <property type="entry name" value="Metallo-dependent hydrolases"/>
    <property type="match status" value="1"/>
</dbReference>
<evidence type="ECO:0000256" key="2">
    <source>
        <dbReference type="ARBA" id="ARBA00022801"/>
    </source>
</evidence>
<dbReference type="Pfam" id="PF01026">
    <property type="entry name" value="TatD_DNase"/>
    <property type="match status" value="1"/>
</dbReference>
<dbReference type="InParanoid" id="A2F8Q0"/>
<dbReference type="RefSeq" id="XP_001311658.1">
    <property type="nucleotide sequence ID" value="XM_001311657.1"/>
</dbReference>
<dbReference type="GO" id="GO:0016788">
    <property type="term" value="F:hydrolase activity, acting on ester bonds"/>
    <property type="evidence" value="ECO:0007669"/>
    <property type="project" value="InterPro"/>
</dbReference>
<reference evidence="4" key="1">
    <citation type="submission" date="2006-10" db="EMBL/GenBank/DDBJ databases">
        <authorList>
            <person name="Amadeo P."/>
            <person name="Zhao Q."/>
            <person name="Wortman J."/>
            <person name="Fraser-Liggett C."/>
            <person name="Carlton J."/>
        </authorList>
    </citation>
    <scope>NUCLEOTIDE SEQUENCE</scope>
    <source>
        <strain evidence="4">G3</strain>
    </source>
</reference>
<reference evidence="4" key="2">
    <citation type="journal article" date="2007" name="Science">
        <title>Draft genome sequence of the sexually transmitted pathogen Trichomonas vaginalis.</title>
        <authorList>
            <person name="Carlton J.M."/>
            <person name="Hirt R.P."/>
            <person name="Silva J.C."/>
            <person name="Delcher A.L."/>
            <person name="Schatz M."/>
            <person name="Zhao Q."/>
            <person name="Wortman J.R."/>
            <person name="Bidwell S.L."/>
            <person name="Alsmark U.C.M."/>
            <person name="Besteiro S."/>
            <person name="Sicheritz-Ponten T."/>
            <person name="Noel C.J."/>
            <person name="Dacks J.B."/>
            <person name="Foster P.G."/>
            <person name="Simillion C."/>
            <person name="Van de Peer Y."/>
            <person name="Miranda-Saavedra D."/>
            <person name="Barton G.J."/>
            <person name="Westrop G.D."/>
            <person name="Mueller S."/>
            <person name="Dessi D."/>
            <person name="Fiori P.L."/>
            <person name="Ren Q."/>
            <person name="Paulsen I."/>
            <person name="Zhang H."/>
            <person name="Bastida-Corcuera F.D."/>
            <person name="Simoes-Barbosa A."/>
            <person name="Brown M.T."/>
            <person name="Hayes R.D."/>
            <person name="Mukherjee M."/>
            <person name="Okumura C.Y."/>
            <person name="Schneider R."/>
            <person name="Smith A.J."/>
            <person name="Vanacova S."/>
            <person name="Villalvazo M."/>
            <person name="Haas B.J."/>
            <person name="Pertea M."/>
            <person name="Feldblyum T.V."/>
            <person name="Utterback T.R."/>
            <person name="Shu C.L."/>
            <person name="Osoegawa K."/>
            <person name="de Jong P.J."/>
            <person name="Hrdy I."/>
            <person name="Horvathova L."/>
            <person name="Zubacova Z."/>
            <person name="Dolezal P."/>
            <person name="Malik S.B."/>
            <person name="Logsdon J.M. Jr."/>
            <person name="Henze K."/>
            <person name="Gupta A."/>
            <person name="Wang C.C."/>
            <person name="Dunne R.L."/>
            <person name="Upcroft J.A."/>
            <person name="Upcroft P."/>
            <person name="White O."/>
            <person name="Salzberg S.L."/>
            <person name="Tang P."/>
            <person name="Chiu C.-H."/>
            <person name="Lee Y.-S."/>
            <person name="Embley T.M."/>
            <person name="Coombs G.H."/>
            <person name="Mottram J.C."/>
            <person name="Tachezy J."/>
            <person name="Fraser-Liggett C.M."/>
            <person name="Johnson P.J."/>
        </authorList>
    </citation>
    <scope>NUCLEOTIDE SEQUENCE [LARGE SCALE GENOMIC DNA]</scope>
    <source>
        <strain evidence="4">G3</strain>
    </source>
</reference>
<accession>A2F8Q0</accession>
<evidence type="ECO:0000313" key="4">
    <source>
        <dbReference type="EMBL" id="EAX98728.1"/>
    </source>
</evidence>
<keyword evidence="2 4" id="KW-0378">Hydrolase</keyword>
<dbReference type="VEuPathDB" id="TrichDB:TVAGG3_0456330"/>
<dbReference type="OrthoDB" id="6079689at2759"/>
<dbReference type="VEuPathDB" id="TrichDB:TVAG_481040"/>
<dbReference type="PANTHER" id="PTHR46363:SF1">
    <property type="entry name" value="DEOXYRIBONUCLEASE TATDN2-RELATED"/>
    <property type="match status" value="1"/>
</dbReference>
<dbReference type="OMA" id="THCHLEY"/>
<feature type="binding site" evidence="3">
    <location>
        <position position="133"/>
    </location>
    <ligand>
        <name>a divalent metal cation</name>
        <dbReference type="ChEBI" id="CHEBI:60240"/>
        <label>2</label>
    </ligand>
</feature>
<dbReference type="eggNOG" id="KOG3020">
    <property type="taxonomic scope" value="Eukaryota"/>
</dbReference>
<protein>
    <submittedName>
        <fullName evidence="4">Hydrolase, TatD family protein</fullName>
    </submittedName>
</protein>
<sequence>MEYVDTHCHLDDIYDRLKVDRNTPLDEVAAKWEPGFAGCVTVFSESFESTLHFLNMGNPKIHGALGIHPHNANIYNDELEAALIENLKHPSIVALGEIGLDYHYDNSPRDIQKACFARQAKLAVKLGLPIVIHTREAEDDTIEIIKECIPKDHKFHIHCYTDSYKLPEFVLPNYPNAFFGFTGVLTFKNSKQVQEVCTKIPMDRILSETDGPFMAPIPFRGKPATPGHVPYIIKKIAELHNIPPEEAFRICRENCRKMYGF</sequence>
<feature type="binding site" evidence="3">
    <location>
        <position position="210"/>
    </location>
    <ligand>
        <name>a divalent metal cation</name>
        <dbReference type="ChEBI" id="CHEBI:60240"/>
        <label>1</label>
    </ligand>
</feature>
<gene>
    <name evidence="4" type="ORF">TVAG_481040</name>
</gene>
<dbReference type="CDD" id="cd01310">
    <property type="entry name" value="TatD_DNAse"/>
    <property type="match status" value="1"/>
</dbReference>
<dbReference type="STRING" id="5722.A2F8Q0"/>
<dbReference type="PANTHER" id="PTHR46363">
    <property type="entry name" value="DEOXYRIBONUCLEASE TATDN2-RELATED"/>
    <property type="match status" value="1"/>
</dbReference>
<name>A2F8Q0_TRIV3</name>
<dbReference type="InterPro" id="IPR018228">
    <property type="entry name" value="DNase_TatD-rel_CS"/>
</dbReference>
<evidence type="ECO:0000256" key="3">
    <source>
        <dbReference type="PIRSR" id="PIRSR005902-1"/>
    </source>
</evidence>
<feature type="binding site" evidence="3">
    <location>
        <position position="97"/>
    </location>
    <ligand>
        <name>a divalent metal cation</name>
        <dbReference type="ChEBI" id="CHEBI:60240"/>
        <label>1</label>
    </ligand>
</feature>
<evidence type="ECO:0000313" key="5">
    <source>
        <dbReference type="Proteomes" id="UP000001542"/>
    </source>
</evidence>
<dbReference type="GO" id="GO:0046872">
    <property type="term" value="F:metal ion binding"/>
    <property type="evidence" value="ECO:0007669"/>
    <property type="project" value="UniProtKB-KW"/>
</dbReference>
<dbReference type="InterPro" id="IPR001130">
    <property type="entry name" value="TatD-like"/>
</dbReference>
<dbReference type="FunFam" id="3.20.20.140:FF:000027">
    <property type="entry name" value="putative deoxyribonuclease TATDN2"/>
    <property type="match status" value="1"/>
</dbReference>